<feature type="compositionally biased region" description="Basic and acidic residues" evidence="1">
    <location>
        <begin position="278"/>
        <end position="292"/>
    </location>
</feature>
<gene>
    <name evidence="2" type="ORF">N0V83_001671</name>
</gene>
<dbReference type="Proteomes" id="UP001140560">
    <property type="component" value="Unassembled WGS sequence"/>
</dbReference>
<evidence type="ECO:0000256" key="1">
    <source>
        <dbReference type="SAM" id="MobiDB-lite"/>
    </source>
</evidence>
<dbReference type="AlphaFoldDB" id="A0A9W9CRG4"/>
<accession>A0A9W9CRG4</accession>
<dbReference type="OrthoDB" id="4500473at2759"/>
<reference evidence="2" key="1">
    <citation type="submission" date="2022-10" db="EMBL/GenBank/DDBJ databases">
        <title>Tapping the CABI collections for fungal endophytes: first genome assemblies for Collariella, Neodidymelliopsis, Ascochyta clinopodiicola, Didymella pomorum, Didymosphaeria variabile, Neocosmospora piperis and Neocucurbitaria cava.</title>
        <authorList>
            <person name="Hill R."/>
        </authorList>
    </citation>
    <scope>NUCLEOTIDE SEQUENCE</scope>
    <source>
        <strain evidence="2">IMI 356814</strain>
    </source>
</reference>
<name>A0A9W9CRG4_9PLEO</name>
<evidence type="ECO:0000313" key="3">
    <source>
        <dbReference type="Proteomes" id="UP001140560"/>
    </source>
</evidence>
<feature type="region of interest" description="Disordered" evidence="1">
    <location>
        <begin position="235"/>
        <end position="292"/>
    </location>
</feature>
<feature type="compositionally biased region" description="Acidic residues" evidence="1">
    <location>
        <begin position="244"/>
        <end position="253"/>
    </location>
</feature>
<keyword evidence="3" id="KW-1185">Reference proteome</keyword>
<organism evidence="2 3">
    <name type="scientific">Neocucurbitaria cava</name>
    <dbReference type="NCBI Taxonomy" id="798079"/>
    <lineage>
        <taxon>Eukaryota</taxon>
        <taxon>Fungi</taxon>
        <taxon>Dikarya</taxon>
        <taxon>Ascomycota</taxon>
        <taxon>Pezizomycotina</taxon>
        <taxon>Dothideomycetes</taxon>
        <taxon>Pleosporomycetidae</taxon>
        <taxon>Pleosporales</taxon>
        <taxon>Pleosporineae</taxon>
        <taxon>Cucurbitariaceae</taxon>
        <taxon>Neocucurbitaria</taxon>
    </lineage>
</organism>
<evidence type="ECO:0000313" key="2">
    <source>
        <dbReference type="EMBL" id="KAJ4376388.1"/>
    </source>
</evidence>
<comment type="caution">
    <text evidence="2">The sequence shown here is derived from an EMBL/GenBank/DDBJ whole genome shotgun (WGS) entry which is preliminary data.</text>
</comment>
<proteinExistence type="predicted"/>
<dbReference type="EMBL" id="JAPEUY010000002">
    <property type="protein sequence ID" value="KAJ4376388.1"/>
    <property type="molecule type" value="Genomic_DNA"/>
</dbReference>
<sequence>MYSFSLPIMPKLYYFQAPSFSINPESETAPRLGSIFPNLDRLTGPLNQFENIYIPSSLTNESAAEDFNENVDKSFLGSVGANVNLAQGILGSAEAVYAFARDKSNIYHCEDLETTEFEPTQEFINDSITASSRVQSFLDNAMVGRKRVFMITGLKIATAFSSSTSKAIRHGPTLKVGVDAPAFGVPVPAEVEPEVQMEFGSARTVAHGKTRNKIVFAYRVVRIKRKRDGQAAWKYKSGGKYSKDDDEDSEEEEGGKWEMEELDEGELATDFPEAVPVELERLDKSGGDVDGA</sequence>
<protein>
    <submittedName>
        <fullName evidence="2">Uncharacterized protein</fullName>
    </submittedName>
</protein>